<name>A0A6C0HEY3_9ZZZZ</name>
<evidence type="ECO:0000313" key="1">
    <source>
        <dbReference type="EMBL" id="QHT78573.1"/>
    </source>
</evidence>
<protein>
    <submittedName>
        <fullName evidence="1">Uncharacterized protein</fullName>
    </submittedName>
</protein>
<proteinExistence type="predicted"/>
<sequence length="72" mass="8966">MLNSKKLYSSNYKLQLKTYKYFEREHRYTLQQIYNRIRQNFSGIDYEDIVWFALDNTTLNNNQSELLKRYNE</sequence>
<reference evidence="1" key="1">
    <citation type="journal article" date="2020" name="Nature">
        <title>Giant virus diversity and host interactions through global metagenomics.</title>
        <authorList>
            <person name="Schulz F."/>
            <person name="Roux S."/>
            <person name="Paez-Espino D."/>
            <person name="Jungbluth S."/>
            <person name="Walsh D.A."/>
            <person name="Denef V.J."/>
            <person name="McMahon K.D."/>
            <person name="Konstantinidis K.T."/>
            <person name="Eloe-Fadrosh E.A."/>
            <person name="Kyrpides N.C."/>
            <person name="Woyke T."/>
        </authorList>
    </citation>
    <scope>NUCLEOTIDE SEQUENCE</scope>
    <source>
        <strain evidence="1">GVMAG-M-3300023179-92</strain>
    </source>
</reference>
<dbReference type="AlphaFoldDB" id="A0A6C0HEY3"/>
<dbReference type="EMBL" id="MN739934">
    <property type="protein sequence ID" value="QHT78573.1"/>
    <property type="molecule type" value="Genomic_DNA"/>
</dbReference>
<organism evidence="1">
    <name type="scientific">viral metagenome</name>
    <dbReference type="NCBI Taxonomy" id="1070528"/>
    <lineage>
        <taxon>unclassified sequences</taxon>
        <taxon>metagenomes</taxon>
        <taxon>organismal metagenomes</taxon>
    </lineage>
</organism>
<accession>A0A6C0HEY3</accession>